<reference evidence="1" key="1">
    <citation type="submission" date="2022-06" db="EMBL/GenBank/DDBJ databases">
        <title>Uncovering the hologenomic basis of an extraordinary plant invasion.</title>
        <authorList>
            <person name="Bieker V.C."/>
            <person name="Martin M.D."/>
            <person name="Gilbert T."/>
            <person name="Hodgins K."/>
            <person name="Battlay P."/>
            <person name="Petersen B."/>
            <person name="Wilson J."/>
        </authorList>
    </citation>
    <scope>NUCLEOTIDE SEQUENCE</scope>
    <source>
        <strain evidence="1">AA19_3_7</strain>
        <tissue evidence="1">Leaf</tissue>
    </source>
</reference>
<evidence type="ECO:0000313" key="2">
    <source>
        <dbReference type="Proteomes" id="UP001206925"/>
    </source>
</evidence>
<feature type="non-terminal residue" evidence="1">
    <location>
        <position position="1"/>
    </location>
</feature>
<accession>A0AAD5CUZ5</accession>
<comment type="caution">
    <text evidence="1">The sequence shown here is derived from an EMBL/GenBank/DDBJ whole genome shotgun (WGS) entry which is preliminary data.</text>
</comment>
<evidence type="ECO:0000313" key="1">
    <source>
        <dbReference type="EMBL" id="KAI7748803.1"/>
    </source>
</evidence>
<dbReference type="EMBL" id="JAMZMK010006456">
    <property type="protein sequence ID" value="KAI7748803.1"/>
    <property type="molecule type" value="Genomic_DNA"/>
</dbReference>
<protein>
    <submittedName>
        <fullName evidence="1">Uncharacterized protein</fullName>
    </submittedName>
</protein>
<gene>
    <name evidence="1" type="ORF">M8C21_032861</name>
</gene>
<dbReference type="AlphaFoldDB" id="A0AAD5CUZ5"/>
<dbReference type="Proteomes" id="UP001206925">
    <property type="component" value="Unassembled WGS sequence"/>
</dbReference>
<keyword evidence="2" id="KW-1185">Reference proteome</keyword>
<proteinExistence type="predicted"/>
<name>A0AAD5CUZ5_AMBAR</name>
<organism evidence="1 2">
    <name type="scientific">Ambrosia artemisiifolia</name>
    <name type="common">Common ragweed</name>
    <dbReference type="NCBI Taxonomy" id="4212"/>
    <lineage>
        <taxon>Eukaryota</taxon>
        <taxon>Viridiplantae</taxon>
        <taxon>Streptophyta</taxon>
        <taxon>Embryophyta</taxon>
        <taxon>Tracheophyta</taxon>
        <taxon>Spermatophyta</taxon>
        <taxon>Magnoliopsida</taxon>
        <taxon>eudicotyledons</taxon>
        <taxon>Gunneridae</taxon>
        <taxon>Pentapetalae</taxon>
        <taxon>asterids</taxon>
        <taxon>campanulids</taxon>
        <taxon>Asterales</taxon>
        <taxon>Asteraceae</taxon>
        <taxon>Asteroideae</taxon>
        <taxon>Heliantheae alliance</taxon>
        <taxon>Heliantheae</taxon>
        <taxon>Ambrosia</taxon>
    </lineage>
</organism>
<sequence>PLNINTPFCCQTLAAYYNRSAERYPATNRSPTTLRSSSYTTSEFKNRIMHFASYDDTGGNLSLSKTSVLFKRFDDENGFRDARFVKVHKVTSCLVCVQAIRGLDYLHKGVGSLEEIYIGFGKVYKRRIICLT</sequence>